<evidence type="ECO:0000313" key="3">
    <source>
        <dbReference type="Proteomes" id="UP000308652"/>
    </source>
</evidence>
<sequence length="130" mass="14244">MAGTQNVTAQNATAQNDTAQTDTPQIMNNTMLYAVLNTIKILGPLKKTTTPLAHNPVLKITVDDKVVYASKKLKMKIILALEVNREICFKTSSTIKVESICPSRNPLTTKQHILGVYHGKILDLIGKGEL</sequence>
<dbReference type="AlphaFoldDB" id="A0A5C3LKI9"/>
<accession>A0A5C3LKI9</accession>
<keyword evidence="3" id="KW-1185">Reference proteome</keyword>
<gene>
    <name evidence="2" type="ORF">BDQ12DRAFT_671114</name>
</gene>
<dbReference type="EMBL" id="ML213676">
    <property type="protein sequence ID" value="TFK32416.1"/>
    <property type="molecule type" value="Genomic_DNA"/>
</dbReference>
<feature type="region of interest" description="Disordered" evidence="1">
    <location>
        <begin position="1"/>
        <end position="21"/>
    </location>
</feature>
<evidence type="ECO:0000313" key="2">
    <source>
        <dbReference type="EMBL" id="TFK32416.1"/>
    </source>
</evidence>
<dbReference type="Proteomes" id="UP000308652">
    <property type="component" value="Unassembled WGS sequence"/>
</dbReference>
<proteinExistence type="predicted"/>
<name>A0A5C3LKI9_9AGAR</name>
<protein>
    <submittedName>
        <fullName evidence="2">Uncharacterized protein</fullName>
    </submittedName>
</protein>
<reference evidence="2 3" key="1">
    <citation type="journal article" date="2019" name="Nat. Ecol. Evol.">
        <title>Megaphylogeny resolves global patterns of mushroom evolution.</title>
        <authorList>
            <person name="Varga T."/>
            <person name="Krizsan K."/>
            <person name="Foldi C."/>
            <person name="Dima B."/>
            <person name="Sanchez-Garcia M."/>
            <person name="Sanchez-Ramirez S."/>
            <person name="Szollosi G.J."/>
            <person name="Szarkandi J.G."/>
            <person name="Papp V."/>
            <person name="Albert L."/>
            <person name="Andreopoulos W."/>
            <person name="Angelini C."/>
            <person name="Antonin V."/>
            <person name="Barry K.W."/>
            <person name="Bougher N.L."/>
            <person name="Buchanan P."/>
            <person name="Buyck B."/>
            <person name="Bense V."/>
            <person name="Catcheside P."/>
            <person name="Chovatia M."/>
            <person name="Cooper J."/>
            <person name="Damon W."/>
            <person name="Desjardin D."/>
            <person name="Finy P."/>
            <person name="Geml J."/>
            <person name="Haridas S."/>
            <person name="Hughes K."/>
            <person name="Justo A."/>
            <person name="Karasinski D."/>
            <person name="Kautmanova I."/>
            <person name="Kiss B."/>
            <person name="Kocsube S."/>
            <person name="Kotiranta H."/>
            <person name="LaButti K.M."/>
            <person name="Lechner B.E."/>
            <person name="Liimatainen K."/>
            <person name="Lipzen A."/>
            <person name="Lukacs Z."/>
            <person name="Mihaltcheva S."/>
            <person name="Morgado L.N."/>
            <person name="Niskanen T."/>
            <person name="Noordeloos M.E."/>
            <person name="Ohm R.A."/>
            <person name="Ortiz-Santana B."/>
            <person name="Ovrebo C."/>
            <person name="Racz N."/>
            <person name="Riley R."/>
            <person name="Savchenko A."/>
            <person name="Shiryaev A."/>
            <person name="Soop K."/>
            <person name="Spirin V."/>
            <person name="Szebenyi C."/>
            <person name="Tomsovsky M."/>
            <person name="Tulloss R.E."/>
            <person name="Uehling J."/>
            <person name="Grigoriev I.V."/>
            <person name="Vagvolgyi C."/>
            <person name="Papp T."/>
            <person name="Martin F.M."/>
            <person name="Miettinen O."/>
            <person name="Hibbett D.S."/>
            <person name="Nagy L.G."/>
        </authorList>
    </citation>
    <scope>NUCLEOTIDE SEQUENCE [LARGE SCALE GENOMIC DNA]</scope>
    <source>
        <strain evidence="2 3">CBS 166.37</strain>
    </source>
</reference>
<organism evidence="2 3">
    <name type="scientific">Crucibulum laeve</name>
    <dbReference type="NCBI Taxonomy" id="68775"/>
    <lineage>
        <taxon>Eukaryota</taxon>
        <taxon>Fungi</taxon>
        <taxon>Dikarya</taxon>
        <taxon>Basidiomycota</taxon>
        <taxon>Agaricomycotina</taxon>
        <taxon>Agaricomycetes</taxon>
        <taxon>Agaricomycetidae</taxon>
        <taxon>Agaricales</taxon>
        <taxon>Agaricineae</taxon>
        <taxon>Nidulariaceae</taxon>
        <taxon>Crucibulum</taxon>
    </lineage>
</organism>
<evidence type="ECO:0000256" key="1">
    <source>
        <dbReference type="SAM" id="MobiDB-lite"/>
    </source>
</evidence>